<organism evidence="2 3">
    <name type="scientific">Lineolata rhizophorae</name>
    <dbReference type="NCBI Taxonomy" id="578093"/>
    <lineage>
        <taxon>Eukaryota</taxon>
        <taxon>Fungi</taxon>
        <taxon>Dikarya</taxon>
        <taxon>Ascomycota</taxon>
        <taxon>Pezizomycotina</taxon>
        <taxon>Dothideomycetes</taxon>
        <taxon>Dothideomycetes incertae sedis</taxon>
        <taxon>Lineolatales</taxon>
        <taxon>Lineolataceae</taxon>
        <taxon>Lineolata</taxon>
    </lineage>
</organism>
<feature type="chain" id="PRO_5025485576" evidence="1">
    <location>
        <begin position="20"/>
        <end position="130"/>
    </location>
</feature>
<dbReference type="Proteomes" id="UP000799766">
    <property type="component" value="Unassembled WGS sequence"/>
</dbReference>
<name>A0A6A6NU23_9PEZI</name>
<sequence length="130" mass="13533">MRAFAFLGLALQAAFLAQASPVAEVDAAAAALEERDSCSNGAGQCVTYYSDSDCSTALGSFKPTCEGNCFQFASFSSLGTAGTLLPPAGTDCEVFSDDNCQSKIADTGNHIPSECTGFSTARSMRCFYNC</sequence>
<feature type="signal peptide" evidence="1">
    <location>
        <begin position="1"/>
        <end position="19"/>
    </location>
</feature>
<dbReference type="OrthoDB" id="2986332at2759"/>
<keyword evidence="3" id="KW-1185">Reference proteome</keyword>
<evidence type="ECO:0000313" key="2">
    <source>
        <dbReference type="EMBL" id="KAF2455246.1"/>
    </source>
</evidence>
<dbReference type="AlphaFoldDB" id="A0A6A6NU23"/>
<accession>A0A6A6NU23</accession>
<reference evidence="2" key="1">
    <citation type="journal article" date="2020" name="Stud. Mycol.">
        <title>101 Dothideomycetes genomes: a test case for predicting lifestyles and emergence of pathogens.</title>
        <authorList>
            <person name="Haridas S."/>
            <person name="Albert R."/>
            <person name="Binder M."/>
            <person name="Bloem J."/>
            <person name="Labutti K."/>
            <person name="Salamov A."/>
            <person name="Andreopoulos B."/>
            <person name="Baker S."/>
            <person name="Barry K."/>
            <person name="Bills G."/>
            <person name="Bluhm B."/>
            <person name="Cannon C."/>
            <person name="Castanera R."/>
            <person name="Culley D."/>
            <person name="Daum C."/>
            <person name="Ezra D."/>
            <person name="Gonzalez J."/>
            <person name="Henrissat B."/>
            <person name="Kuo A."/>
            <person name="Liang C."/>
            <person name="Lipzen A."/>
            <person name="Lutzoni F."/>
            <person name="Magnuson J."/>
            <person name="Mondo S."/>
            <person name="Nolan M."/>
            <person name="Ohm R."/>
            <person name="Pangilinan J."/>
            <person name="Park H.-J."/>
            <person name="Ramirez L."/>
            <person name="Alfaro M."/>
            <person name="Sun H."/>
            <person name="Tritt A."/>
            <person name="Yoshinaga Y."/>
            <person name="Zwiers L.-H."/>
            <person name="Turgeon B."/>
            <person name="Goodwin S."/>
            <person name="Spatafora J."/>
            <person name="Crous P."/>
            <person name="Grigoriev I."/>
        </authorList>
    </citation>
    <scope>NUCLEOTIDE SEQUENCE</scope>
    <source>
        <strain evidence="2">ATCC 16933</strain>
    </source>
</reference>
<evidence type="ECO:0000256" key="1">
    <source>
        <dbReference type="SAM" id="SignalP"/>
    </source>
</evidence>
<dbReference type="EMBL" id="MU001687">
    <property type="protein sequence ID" value="KAF2455246.1"/>
    <property type="molecule type" value="Genomic_DNA"/>
</dbReference>
<evidence type="ECO:0000313" key="3">
    <source>
        <dbReference type="Proteomes" id="UP000799766"/>
    </source>
</evidence>
<gene>
    <name evidence="2" type="ORF">BDY21DRAFT_350258</name>
</gene>
<protein>
    <submittedName>
        <fullName evidence="2">Uncharacterized protein</fullName>
    </submittedName>
</protein>
<keyword evidence="1" id="KW-0732">Signal</keyword>
<proteinExistence type="predicted"/>